<organism evidence="2 3">
    <name type="scientific">Alligator mississippiensis</name>
    <name type="common">American alligator</name>
    <dbReference type="NCBI Taxonomy" id="8496"/>
    <lineage>
        <taxon>Eukaryota</taxon>
        <taxon>Metazoa</taxon>
        <taxon>Chordata</taxon>
        <taxon>Craniata</taxon>
        <taxon>Vertebrata</taxon>
        <taxon>Euteleostomi</taxon>
        <taxon>Archelosauria</taxon>
        <taxon>Archosauria</taxon>
        <taxon>Crocodylia</taxon>
        <taxon>Alligatoridae</taxon>
        <taxon>Alligatorinae</taxon>
        <taxon>Alligator</taxon>
    </lineage>
</organism>
<sequence length="89" mass="9741">MAHAVTSKKQGEGQGGMEFQVLVRLLGSLFLSSIVTVTCFQIPSFFNKKKSARCTESRLSSLKDQQRVGFPLSKFSSTIAAGSNEYSFI</sequence>
<evidence type="ECO:0000313" key="2">
    <source>
        <dbReference type="EMBL" id="KYO30523.1"/>
    </source>
</evidence>
<evidence type="ECO:0000313" key="3">
    <source>
        <dbReference type="Proteomes" id="UP000050525"/>
    </source>
</evidence>
<reference evidence="2 3" key="1">
    <citation type="journal article" date="2012" name="Genome Biol.">
        <title>Sequencing three crocodilian genomes to illuminate the evolution of archosaurs and amniotes.</title>
        <authorList>
            <person name="St John J.A."/>
            <person name="Braun E.L."/>
            <person name="Isberg S.R."/>
            <person name="Miles L.G."/>
            <person name="Chong A.Y."/>
            <person name="Gongora J."/>
            <person name="Dalzell P."/>
            <person name="Moran C."/>
            <person name="Bed'hom B."/>
            <person name="Abzhanov A."/>
            <person name="Burgess S.C."/>
            <person name="Cooksey A.M."/>
            <person name="Castoe T.A."/>
            <person name="Crawford N.G."/>
            <person name="Densmore L.D."/>
            <person name="Drew J.C."/>
            <person name="Edwards S.V."/>
            <person name="Faircloth B.C."/>
            <person name="Fujita M.K."/>
            <person name="Greenwold M.J."/>
            <person name="Hoffmann F.G."/>
            <person name="Howard J.M."/>
            <person name="Iguchi T."/>
            <person name="Janes D.E."/>
            <person name="Khan S.Y."/>
            <person name="Kohno S."/>
            <person name="de Koning A.J."/>
            <person name="Lance S.L."/>
            <person name="McCarthy F.M."/>
            <person name="McCormack J.E."/>
            <person name="Merchant M.E."/>
            <person name="Peterson D.G."/>
            <person name="Pollock D.D."/>
            <person name="Pourmand N."/>
            <person name="Raney B.J."/>
            <person name="Roessler K.A."/>
            <person name="Sanford J.R."/>
            <person name="Sawyer R.H."/>
            <person name="Schmidt C.J."/>
            <person name="Triplett E.W."/>
            <person name="Tuberville T.D."/>
            <person name="Venegas-Anaya M."/>
            <person name="Howard J.T."/>
            <person name="Jarvis E.D."/>
            <person name="Guillette L.J.Jr."/>
            <person name="Glenn T.C."/>
            <person name="Green R.E."/>
            <person name="Ray D.A."/>
        </authorList>
    </citation>
    <scope>NUCLEOTIDE SEQUENCE [LARGE SCALE GENOMIC DNA]</scope>
    <source>
        <strain evidence="2">KSC_2009_1</strain>
    </source>
</reference>
<dbReference type="EMBL" id="AKHW03004154">
    <property type="protein sequence ID" value="KYO30523.1"/>
    <property type="molecule type" value="Genomic_DNA"/>
</dbReference>
<keyword evidence="1" id="KW-1133">Transmembrane helix</keyword>
<protein>
    <recommendedName>
        <fullName evidence="4">Transmembrane protein</fullName>
    </recommendedName>
</protein>
<evidence type="ECO:0008006" key="4">
    <source>
        <dbReference type="Google" id="ProtNLM"/>
    </source>
</evidence>
<comment type="caution">
    <text evidence="2">The sequence shown here is derived from an EMBL/GenBank/DDBJ whole genome shotgun (WGS) entry which is preliminary data.</text>
</comment>
<dbReference type="AlphaFoldDB" id="A0A151N123"/>
<gene>
    <name evidence="2" type="ORF">Y1Q_0008178</name>
</gene>
<keyword evidence="1" id="KW-0812">Transmembrane</keyword>
<evidence type="ECO:0000256" key="1">
    <source>
        <dbReference type="SAM" id="Phobius"/>
    </source>
</evidence>
<keyword evidence="1" id="KW-0472">Membrane</keyword>
<feature type="transmembrane region" description="Helical" evidence="1">
    <location>
        <begin position="21"/>
        <end position="46"/>
    </location>
</feature>
<proteinExistence type="predicted"/>
<accession>A0A151N123</accession>
<keyword evidence="3" id="KW-1185">Reference proteome</keyword>
<dbReference type="Proteomes" id="UP000050525">
    <property type="component" value="Unassembled WGS sequence"/>
</dbReference>
<name>A0A151N123_ALLMI</name>